<dbReference type="Proteomes" id="UP000035159">
    <property type="component" value="Chromosome"/>
</dbReference>
<reference evidence="3 4" key="1">
    <citation type="submission" date="2015-04" db="EMBL/GenBank/DDBJ databases">
        <title>Complete Genome Sequence of Kosmotoga pacifica SLHLJ1.</title>
        <authorList>
            <person name="Jiang L.J."/>
            <person name="Shao Z.Z."/>
            <person name="Jebbar M."/>
        </authorList>
    </citation>
    <scope>NUCLEOTIDE SEQUENCE [LARGE SCALE GENOMIC DNA]</scope>
    <source>
        <strain evidence="3 4">SLHLJ1</strain>
    </source>
</reference>
<evidence type="ECO:0000256" key="1">
    <source>
        <dbReference type="SAM" id="Phobius"/>
    </source>
</evidence>
<feature type="transmembrane region" description="Helical" evidence="1">
    <location>
        <begin position="236"/>
        <end position="257"/>
    </location>
</feature>
<keyword evidence="1" id="KW-1133">Transmembrane helix</keyword>
<feature type="transmembrane region" description="Helical" evidence="1">
    <location>
        <begin position="121"/>
        <end position="140"/>
    </location>
</feature>
<feature type="domain" description="DUF112" evidence="2">
    <location>
        <begin position="2"/>
        <end position="416"/>
    </location>
</feature>
<dbReference type="STRING" id="1330330.IX53_07995"/>
<dbReference type="KEGG" id="kpf:IX53_07995"/>
<feature type="transmembrane region" description="Helical" evidence="1">
    <location>
        <begin position="360"/>
        <end position="380"/>
    </location>
</feature>
<dbReference type="InterPro" id="IPR002823">
    <property type="entry name" value="DUF112_TM"/>
</dbReference>
<feature type="transmembrane region" description="Helical" evidence="1">
    <location>
        <begin position="84"/>
        <end position="109"/>
    </location>
</feature>
<feature type="transmembrane region" description="Helical" evidence="1">
    <location>
        <begin position="331"/>
        <end position="354"/>
    </location>
</feature>
<protein>
    <recommendedName>
        <fullName evidence="2">DUF112 domain-containing protein</fullName>
    </recommendedName>
</protein>
<accession>A0A0G2Z9U5</accession>
<keyword evidence="1" id="KW-0472">Membrane</keyword>
<dbReference type="PATRIC" id="fig|1330330.3.peg.1619"/>
<dbReference type="OrthoDB" id="9781349at2"/>
<keyword evidence="1" id="KW-0812">Transmembrane</keyword>
<evidence type="ECO:0000313" key="3">
    <source>
        <dbReference type="EMBL" id="AKI98332.1"/>
    </source>
</evidence>
<gene>
    <name evidence="3" type="ORF">IX53_07995</name>
</gene>
<dbReference type="PANTHER" id="PTHR35342:SF5">
    <property type="entry name" value="TRICARBOXYLIC TRANSPORT PROTEIN"/>
    <property type="match status" value="1"/>
</dbReference>
<feature type="transmembrane region" description="Helical" evidence="1">
    <location>
        <begin position="147"/>
        <end position="168"/>
    </location>
</feature>
<dbReference type="PANTHER" id="PTHR35342">
    <property type="entry name" value="TRICARBOXYLIC TRANSPORT PROTEIN"/>
    <property type="match status" value="1"/>
</dbReference>
<dbReference type="AlphaFoldDB" id="A0A0G2Z9U5"/>
<proteinExistence type="predicted"/>
<evidence type="ECO:0000259" key="2">
    <source>
        <dbReference type="Pfam" id="PF01970"/>
    </source>
</evidence>
<dbReference type="Pfam" id="PF01970">
    <property type="entry name" value="TctA"/>
    <property type="match status" value="1"/>
</dbReference>
<feature type="transmembrane region" description="Helical" evidence="1">
    <location>
        <begin position="293"/>
        <end position="319"/>
    </location>
</feature>
<feature type="transmembrane region" description="Helical" evidence="1">
    <location>
        <begin position="174"/>
        <end position="194"/>
    </location>
</feature>
<feature type="transmembrane region" description="Helical" evidence="1">
    <location>
        <begin position="28"/>
        <end position="48"/>
    </location>
</feature>
<sequence length="475" mass="50623">MFFGIFVGGIPGLTATMAVALIIPISYYMSPLAGLAMVLGASFTAIFAGDIPATYLRIPGTPASGAAVLDGFEMTKKGKGGLALALDLICSAIGGIIGVLLLILVAPPLANFALKFTNYEYFWLGIFGLSMSAVLSRGNVIKGLSSALLGLLISTIGIDITTGYPRFTFGNIELMGGISFIPAMIGLFGISEVLKRIQGSDKDLELPTIEEKMKLSIPQAIRITFRKFFIVIKSSIVGTFIGALPGAGADIAAWVAYGVEKKTSKRSDEFGTGIVDGVIAPTSANNAALGGTWIPALVFGIPGDTITAIVLGAMLMYGLRPGPLIFQENADLVQGIFTIAIAAQIILLFVGYLGIKAYSYLLRLKTSIVLAAVVIFSMIGSYAIRNSFFDIYVMLIFGVVGYLLEKIKVPLAPMILGIILGPMIEDNLRVGLTKTGGNWLPFFDRPISLALISFILFVFFGGYVIKFLAKIFRRR</sequence>
<dbReference type="EMBL" id="CP011232">
    <property type="protein sequence ID" value="AKI98332.1"/>
    <property type="molecule type" value="Genomic_DNA"/>
</dbReference>
<evidence type="ECO:0000313" key="4">
    <source>
        <dbReference type="Proteomes" id="UP000035159"/>
    </source>
</evidence>
<organism evidence="3 4">
    <name type="scientific">Kosmotoga pacifica</name>
    <dbReference type="NCBI Taxonomy" id="1330330"/>
    <lineage>
        <taxon>Bacteria</taxon>
        <taxon>Thermotogati</taxon>
        <taxon>Thermotogota</taxon>
        <taxon>Thermotogae</taxon>
        <taxon>Kosmotogales</taxon>
        <taxon>Kosmotogaceae</taxon>
        <taxon>Kosmotoga</taxon>
    </lineage>
</organism>
<keyword evidence="4" id="KW-1185">Reference proteome</keyword>
<feature type="transmembrane region" description="Helical" evidence="1">
    <location>
        <begin position="447"/>
        <end position="469"/>
    </location>
</feature>
<name>A0A0G2Z9U5_9BACT</name>